<sequence>MPPVSLYKLNI</sequence>
<accession>A0A0A9H802</accession>
<proteinExistence type="predicted"/>
<protein>
    <submittedName>
        <fullName evidence="1">Uncharacterized protein</fullName>
    </submittedName>
</protein>
<reference evidence="1" key="1">
    <citation type="submission" date="2014-09" db="EMBL/GenBank/DDBJ databases">
        <authorList>
            <person name="Magalhaes I.L.F."/>
            <person name="Oliveira U."/>
            <person name="Santos F.R."/>
            <person name="Vidigal T.H.D.A."/>
            <person name="Brescovit A.D."/>
            <person name="Santos A.J."/>
        </authorList>
    </citation>
    <scope>NUCLEOTIDE SEQUENCE</scope>
    <source>
        <tissue evidence="1">Shoot tissue taken approximately 20 cm above the soil surface</tissue>
    </source>
</reference>
<dbReference type="EMBL" id="GBRH01168883">
    <property type="protein sequence ID" value="JAE29013.1"/>
    <property type="molecule type" value="Transcribed_RNA"/>
</dbReference>
<reference evidence="1" key="2">
    <citation type="journal article" date="2015" name="Data Brief">
        <title>Shoot transcriptome of the giant reed, Arundo donax.</title>
        <authorList>
            <person name="Barrero R.A."/>
            <person name="Guerrero F.D."/>
            <person name="Moolhuijzen P."/>
            <person name="Goolsby J.A."/>
            <person name="Tidwell J."/>
            <person name="Bellgard S.E."/>
            <person name="Bellgard M.I."/>
        </authorList>
    </citation>
    <scope>NUCLEOTIDE SEQUENCE</scope>
    <source>
        <tissue evidence="1">Shoot tissue taken approximately 20 cm above the soil surface</tissue>
    </source>
</reference>
<organism evidence="1">
    <name type="scientific">Arundo donax</name>
    <name type="common">Giant reed</name>
    <name type="synonym">Donax arundinaceus</name>
    <dbReference type="NCBI Taxonomy" id="35708"/>
    <lineage>
        <taxon>Eukaryota</taxon>
        <taxon>Viridiplantae</taxon>
        <taxon>Streptophyta</taxon>
        <taxon>Embryophyta</taxon>
        <taxon>Tracheophyta</taxon>
        <taxon>Spermatophyta</taxon>
        <taxon>Magnoliopsida</taxon>
        <taxon>Liliopsida</taxon>
        <taxon>Poales</taxon>
        <taxon>Poaceae</taxon>
        <taxon>PACMAD clade</taxon>
        <taxon>Arundinoideae</taxon>
        <taxon>Arundineae</taxon>
        <taxon>Arundo</taxon>
    </lineage>
</organism>
<name>A0A0A9H802_ARUDO</name>
<evidence type="ECO:0000313" key="1">
    <source>
        <dbReference type="EMBL" id="JAE29013.1"/>
    </source>
</evidence>